<feature type="region of interest" description="Disordered" evidence="1">
    <location>
        <begin position="1"/>
        <end position="100"/>
    </location>
</feature>
<proteinExistence type="predicted"/>
<keyword evidence="3" id="KW-1185">Reference proteome</keyword>
<accession>A0A0L0DSW6</accession>
<dbReference type="AlphaFoldDB" id="A0A0L0DSW6"/>
<feature type="compositionally biased region" description="Basic residues" evidence="1">
    <location>
        <begin position="70"/>
        <end position="82"/>
    </location>
</feature>
<organism evidence="2 3">
    <name type="scientific">Thecamonas trahens ATCC 50062</name>
    <dbReference type="NCBI Taxonomy" id="461836"/>
    <lineage>
        <taxon>Eukaryota</taxon>
        <taxon>Apusozoa</taxon>
        <taxon>Apusomonadida</taxon>
        <taxon>Apusomonadidae</taxon>
        <taxon>Thecamonas</taxon>
    </lineage>
</organism>
<reference evidence="2 3" key="1">
    <citation type="submission" date="2010-05" db="EMBL/GenBank/DDBJ databases">
        <title>The Genome Sequence of Thecamonas trahens ATCC 50062.</title>
        <authorList>
            <consortium name="The Broad Institute Genome Sequencing Platform"/>
            <person name="Russ C."/>
            <person name="Cuomo C."/>
            <person name="Shea T."/>
            <person name="Young S.K."/>
            <person name="Zeng Q."/>
            <person name="Koehrsen M."/>
            <person name="Haas B."/>
            <person name="Borodovsky M."/>
            <person name="Guigo R."/>
            <person name="Alvarado L."/>
            <person name="Berlin A."/>
            <person name="Bochicchio J."/>
            <person name="Borenstein D."/>
            <person name="Chapman S."/>
            <person name="Chen Z."/>
            <person name="Freedman E."/>
            <person name="Gellesch M."/>
            <person name="Goldberg J."/>
            <person name="Griggs A."/>
            <person name="Gujja S."/>
            <person name="Heilman E."/>
            <person name="Heiman D."/>
            <person name="Hepburn T."/>
            <person name="Howarth C."/>
            <person name="Jen D."/>
            <person name="Larson L."/>
            <person name="Mehta T."/>
            <person name="Park D."/>
            <person name="Pearson M."/>
            <person name="Roberts A."/>
            <person name="Saif S."/>
            <person name="Shenoy N."/>
            <person name="Sisk P."/>
            <person name="Stolte C."/>
            <person name="Sykes S."/>
            <person name="Thomson T."/>
            <person name="Walk T."/>
            <person name="White J."/>
            <person name="Yandava C."/>
            <person name="Burger G."/>
            <person name="Gray M.W."/>
            <person name="Holland P.W.H."/>
            <person name="King N."/>
            <person name="Lang F.B.F."/>
            <person name="Roger A.J."/>
            <person name="Ruiz-Trillo I."/>
            <person name="Lander E."/>
            <person name="Nusbaum C."/>
        </authorList>
    </citation>
    <scope>NUCLEOTIDE SEQUENCE [LARGE SCALE GENOMIC DNA]</scope>
    <source>
        <strain evidence="2 3">ATCC 50062</strain>
    </source>
</reference>
<sequence length="630" mass="67526">MSPAVVAPLVGRSRTSSPAKLVSQRADSPSAHAPAGNLRASARAREKVHTKLRDKEKAKAKSTKSLGANGKHRRSSKGKSKSRTSGGGGELDTDEEISIERDFTERQATLGVNGYRLVGMRQTGRTVKVTWSVREPVDRPASKKNGAVPSPEVSAAAANGAQKYDWVGLFPTASALYLDLSSYVAYQYLRRGEHEGQVELSLPKHESKPRTMYVVALIRSDEHLSAGGVVEDAIVLDMKRQIGARGLRSDYKVAVQSASTSSVTLLWKAPLSRGSSDFVGLYKPAASDASYEAYSYLRSSGKDSGRIKLDGLSLAKTGTYHVRLVRFRSGRAASIFPFRLHNGVLAASTSASSRVVPYQPAMADTGTPIDSNHDSDLLAQPQPKRKLVKSSSRERFANTQATALVANVESRFRLAATERERLQNMIKDVALIKLEPLERVSMPKSRSGIQSCAERPAPTDEGATTARGRKTTALSSAGPAGDDSSASPSRESAMAVKLRSVADKLRLPADFVLPPTEPIPADLGLDKMGSAVETANPIVSPLYSLVVGVITPTSLSVAYEAPVGHSGSDYVALQRADKAPHASETTEPTLPMSPYQLQDDGNAALVGFDFAHPRGWKLVFKDIALLRVGD</sequence>
<evidence type="ECO:0000313" key="2">
    <source>
        <dbReference type="EMBL" id="KNC55317.1"/>
    </source>
</evidence>
<feature type="compositionally biased region" description="Basic and acidic residues" evidence="1">
    <location>
        <begin position="43"/>
        <end position="59"/>
    </location>
</feature>
<dbReference type="EMBL" id="GL349499">
    <property type="protein sequence ID" value="KNC55317.1"/>
    <property type="molecule type" value="Genomic_DNA"/>
</dbReference>
<dbReference type="RefSeq" id="XP_013753040.1">
    <property type="nucleotide sequence ID" value="XM_013897586.1"/>
</dbReference>
<evidence type="ECO:0000256" key="1">
    <source>
        <dbReference type="SAM" id="MobiDB-lite"/>
    </source>
</evidence>
<protein>
    <submittedName>
        <fullName evidence="2">Uncharacterized protein</fullName>
    </submittedName>
</protein>
<name>A0A0L0DSW6_THETB</name>
<feature type="compositionally biased region" description="Low complexity" evidence="1">
    <location>
        <begin position="462"/>
        <end position="489"/>
    </location>
</feature>
<feature type="region of interest" description="Disordered" evidence="1">
    <location>
        <begin position="442"/>
        <end position="492"/>
    </location>
</feature>
<dbReference type="Proteomes" id="UP000054408">
    <property type="component" value="Unassembled WGS sequence"/>
</dbReference>
<dbReference type="GeneID" id="25569056"/>
<gene>
    <name evidence="2" type="ORF">AMSG_10962</name>
</gene>
<evidence type="ECO:0000313" key="3">
    <source>
        <dbReference type="Proteomes" id="UP000054408"/>
    </source>
</evidence>